<accession>A0A6C0IRX9</accession>
<sequence length="641" mass="76307">MELEENHPDTNEQVYRIIKCPLKCVLKRYDMIHPILEQSVIELNDIVILSYQFIRLFLLDKFNNQNELPKINKQFVLDVMKTVSYPSGKRGIKTKEENIKNVSGKTDIKYFYRENFSELVSNKPSYGNKTHILALSATEIITCIKTNISTHFVKHLFKYINCLFKYPKSIEIKKERNKATRKIMYQELNKEIRDLKHDLINNKIENSKLEYHTWILENKHLLYPSKLNKSVAYDVKVNPDKYIKYSFYINQQIETLGYKPYQVIPQRNNITPKHITINTPAIVDLIDDKKQKIFNYNKSELVLHAKKHQSHIWSKLLKLEKKHIFKQKDYVFYNQIITDGFSCSLLFIMKKYKNKKYGEVLPSVNQETNFPKLVNLSTDECNEYLTDKYKLVSLDPGKIRPISMIDENNIFFKYTACRRRYETYTKRSNYVINQEKQKYNIIPKETILSKFNSKSLNQTNYKNFIINKTIVNDEIKDFYQKPLFRKLAFRRFVRTKQSEINLLNEIENKYLTKQDKIDGKKIVILHGDYSRTTQMKGTIPTPNIGIKKLLLSRFKILEVNEFNTSKLYNKTLKEMENVKIKRKKHSKHLHEILTPKEETECRIFVNRDVNACKNILLLGKCFLTNQTRPDEFKQKKERLVV</sequence>
<dbReference type="EMBL" id="MN740218">
    <property type="protein sequence ID" value="QHT94273.1"/>
    <property type="molecule type" value="Genomic_DNA"/>
</dbReference>
<proteinExistence type="predicted"/>
<protein>
    <submittedName>
        <fullName evidence="1">Uncharacterized protein</fullName>
    </submittedName>
</protein>
<dbReference type="AlphaFoldDB" id="A0A6C0IRX9"/>
<reference evidence="1" key="1">
    <citation type="journal article" date="2020" name="Nature">
        <title>Giant virus diversity and host interactions through global metagenomics.</title>
        <authorList>
            <person name="Schulz F."/>
            <person name="Roux S."/>
            <person name="Paez-Espino D."/>
            <person name="Jungbluth S."/>
            <person name="Walsh D.A."/>
            <person name="Denef V.J."/>
            <person name="McMahon K.D."/>
            <person name="Konstantinidis K.T."/>
            <person name="Eloe-Fadrosh E.A."/>
            <person name="Kyrpides N.C."/>
            <person name="Woyke T."/>
        </authorList>
    </citation>
    <scope>NUCLEOTIDE SEQUENCE</scope>
    <source>
        <strain evidence="1">GVMAG-M-3300024258-28</strain>
    </source>
</reference>
<evidence type="ECO:0000313" key="1">
    <source>
        <dbReference type="EMBL" id="QHT94273.1"/>
    </source>
</evidence>
<name>A0A6C0IRX9_9ZZZZ</name>
<organism evidence="1">
    <name type="scientific">viral metagenome</name>
    <dbReference type="NCBI Taxonomy" id="1070528"/>
    <lineage>
        <taxon>unclassified sequences</taxon>
        <taxon>metagenomes</taxon>
        <taxon>organismal metagenomes</taxon>
    </lineage>
</organism>